<feature type="domain" description="Glycosyltransferase 2-like" evidence="6">
    <location>
        <begin position="56"/>
        <end position="178"/>
    </location>
</feature>
<dbReference type="InterPro" id="IPR001173">
    <property type="entry name" value="Glyco_trans_2-like"/>
</dbReference>
<reference evidence="7 8" key="1">
    <citation type="submission" date="2018-05" db="EMBL/GenBank/DDBJ databases">
        <title>Genomic Encyclopedia of Archaeal and Bacterial Type Strains, Phase II (KMG-II): from individual species to whole genera.</title>
        <authorList>
            <person name="Goeker M."/>
        </authorList>
    </citation>
    <scope>NUCLEOTIDE SEQUENCE [LARGE SCALE GENOMIC DNA]</scope>
    <source>
        <strain evidence="7 8">DSM 19975</strain>
    </source>
</reference>
<dbReference type="SUPFAM" id="SSF53448">
    <property type="entry name" value="Nucleotide-diphospho-sugar transferases"/>
    <property type="match status" value="1"/>
</dbReference>
<evidence type="ECO:0000256" key="3">
    <source>
        <dbReference type="ARBA" id="ARBA00022679"/>
    </source>
</evidence>
<evidence type="ECO:0000256" key="5">
    <source>
        <dbReference type="SAM" id="Phobius"/>
    </source>
</evidence>
<feature type="transmembrane region" description="Helical" evidence="5">
    <location>
        <begin position="295"/>
        <end position="314"/>
    </location>
</feature>
<keyword evidence="2" id="KW-0328">Glycosyltransferase</keyword>
<evidence type="ECO:0000259" key="6">
    <source>
        <dbReference type="Pfam" id="PF00535"/>
    </source>
</evidence>
<keyword evidence="5" id="KW-0472">Membrane</keyword>
<evidence type="ECO:0000313" key="7">
    <source>
        <dbReference type="EMBL" id="PWK78135.1"/>
    </source>
</evidence>
<proteinExistence type="inferred from homology"/>
<keyword evidence="5" id="KW-0812">Transmembrane</keyword>
<comment type="similarity">
    <text evidence="1">Belongs to the glycosyltransferase 2 family.</text>
</comment>
<name>A0A316HIP0_9SPHI</name>
<accession>A0A316HIP0</accession>
<dbReference type="Gene3D" id="3.90.550.10">
    <property type="entry name" value="Spore Coat Polysaccharide Biosynthesis Protein SpsA, Chain A"/>
    <property type="match status" value="1"/>
</dbReference>
<feature type="coiled-coil region" evidence="4">
    <location>
        <begin position="58"/>
        <end position="113"/>
    </location>
</feature>
<protein>
    <submittedName>
        <fullName evidence="7">Cellulose synthase/poly-beta-1,6-N-acetylglucosamine synthase-like glycosyltransferase</fullName>
    </submittedName>
</protein>
<feature type="transmembrane region" description="Helical" evidence="5">
    <location>
        <begin position="320"/>
        <end position="337"/>
    </location>
</feature>
<dbReference type="Proteomes" id="UP000245678">
    <property type="component" value="Unassembled WGS sequence"/>
</dbReference>
<dbReference type="PANTHER" id="PTHR43630">
    <property type="entry name" value="POLY-BETA-1,6-N-ACETYL-D-GLUCOSAMINE SYNTHASE"/>
    <property type="match status" value="1"/>
</dbReference>
<comment type="caution">
    <text evidence="7">The sequence shown here is derived from an EMBL/GenBank/DDBJ whole genome shotgun (WGS) entry which is preliminary data.</text>
</comment>
<organism evidence="7 8">
    <name type="scientific">Mucilaginibacter oryzae</name>
    <dbReference type="NCBI Taxonomy" id="468058"/>
    <lineage>
        <taxon>Bacteria</taxon>
        <taxon>Pseudomonadati</taxon>
        <taxon>Bacteroidota</taxon>
        <taxon>Sphingobacteriia</taxon>
        <taxon>Sphingobacteriales</taxon>
        <taxon>Sphingobacteriaceae</taxon>
        <taxon>Mucilaginibacter</taxon>
    </lineage>
</organism>
<evidence type="ECO:0000256" key="2">
    <source>
        <dbReference type="ARBA" id="ARBA00022676"/>
    </source>
</evidence>
<dbReference type="Pfam" id="PF00535">
    <property type="entry name" value="Glycos_transf_2"/>
    <property type="match status" value="1"/>
</dbReference>
<evidence type="ECO:0000256" key="1">
    <source>
        <dbReference type="ARBA" id="ARBA00006739"/>
    </source>
</evidence>
<keyword evidence="4" id="KW-0175">Coiled coil</keyword>
<gene>
    <name evidence="7" type="ORF">LX99_01975</name>
</gene>
<dbReference type="InterPro" id="IPR029044">
    <property type="entry name" value="Nucleotide-diphossugar_trans"/>
</dbReference>
<evidence type="ECO:0000256" key="4">
    <source>
        <dbReference type="SAM" id="Coils"/>
    </source>
</evidence>
<dbReference type="AlphaFoldDB" id="A0A316HIP0"/>
<dbReference type="EMBL" id="QGHA01000003">
    <property type="protein sequence ID" value="PWK78135.1"/>
    <property type="molecule type" value="Genomic_DNA"/>
</dbReference>
<sequence>MPDYIFSLETYVQNALFILFQLCFIVQLYYLISRHTRLAGYKPAMGPPPQVLIPVSVIISARNEAQNLQENLPAILEQKYPDFEVVVINDCSYDRSDEVLEELEKRYRHLKVVTITEHDRFKTGKKFALTLGIKASKNEYLLFTDADCRPASENWISRMAANFSGGVEIVLGYSPYTKRPGLLNAFTRFETVKTAINYLSGALTGDPYMGVGRNLAYTKTLFFSAKGFASHMHVLSGDDDLFVNQHATSSNTAIELNPETFVYTEAKTGFKSWFRQKKRHMGVGKLYKNKHRRMISFDALSGFIFYILLILSFSLKYEPVLALGLFGLRMILQLAIYNRIFKKLEAKNLLWYFPIFDLIYYMYLTVFGVIGTFFKTKQWK</sequence>
<keyword evidence="3 7" id="KW-0808">Transferase</keyword>
<feature type="transmembrane region" description="Helical" evidence="5">
    <location>
        <begin position="12"/>
        <end position="32"/>
    </location>
</feature>
<dbReference type="GO" id="GO:0016757">
    <property type="term" value="F:glycosyltransferase activity"/>
    <property type="evidence" value="ECO:0007669"/>
    <property type="project" value="UniProtKB-KW"/>
</dbReference>
<evidence type="ECO:0000313" key="8">
    <source>
        <dbReference type="Proteomes" id="UP000245678"/>
    </source>
</evidence>
<feature type="transmembrane region" description="Helical" evidence="5">
    <location>
        <begin position="349"/>
        <end position="374"/>
    </location>
</feature>
<dbReference type="PANTHER" id="PTHR43630:SF1">
    <property type="entry name" value="POLY-BETA-1,6-N-ACETYL-D-GLUCOSAMINE SYNTHASE"/>
    <property type="match status" value="1"/>
</dbReference>
<keyword evidence="8" id="KW-1185">Reference proteome</keyword>
<keyword evidence="5" id="KW-1133">Transmembrane helix</keyword>